<keyword evidence="10" id="KW-1185">Reference proteome</keyword>
<feature type="transmembrane region" description="Helical" evidence="7">
    <location>
        <begin position="233"/>
        <end position="255"/>
    </location>
</feature>
<keyword evidence="6 7" id="KW-0472">Membrane</keyword>
<dbReference type="PROSITE" id="PS50850">
    <property type="entry name" value="MFS"/>
    <property type="match status" value="1"/>
</dbReference>
<dbReference type="InterPro" id="IPR020846">
    <property type="entry name" value="MFS_dom"/>
</dbReference>
<dbReference type="GO" id="GO:0015791">
    <property type="term" value="P:polyol transmembrane transport"/>
    <property type="evidence" value="ECO:0007669"/>
    <property type="project" value="UniProtKB-ARBA"/>
</dbReference>
<gene>
    <name evidence="9" type="ORF">BP6252_08281</name>
</gene>
<name>A0A3D8R5P9_9HELO</name>
<feature type="transmembrane region" description="Helical" evidence="7">
    <location>
        <begin position="534"/>
        <end position="554"/>
    </location>
</feature>
<dbReference type="OrthoDB" id="6339427at2759"/>
<dbReference type="GO" id="GO:0022857">
    <property type="term" value="F:transmembrane transporter activity"/>
    <property type="evidence" value="ECO:0007669"/>
    <property type="project" value="InterPro"/>
</dbReference>
<dbReference type="FunFam" id="1.20.1250.20:FF:000474">
    <property type="entry name" value="Sugar transporter, putative"/>
    <property type="match status" value="1"/>
</dbReference>
<dbReference type="InterPro" id="IPR003663">
    <property type="entry name" value="Sugar/inositol_transpt"/>
</dbReference>
<dbReference type="AlphaFoldDB" id="A0A3D8R5P9"/>
<feature type="transmembrane region" description="Helical" evidence="7">
    <location>
        <begin position="360"/>
        <end position="381"/>
    </location>
</feature>
<dbReference type="PROSITE" id="PS00217">
    <property type="entry name" value="SUGAR_TRANSPORT_2"/>
    <property type="match status" value="1"/>
</dbReference>
<comment type="similarity">
    <text evidence="2">Belongs to the major facilitator superfamily. Sugar transporter (TC 2.A.1.1) family.</text>
</comment>
<dbReference type="GO" id="GO:0016020">
    <property type="term" value="C:membrane"/>
    <property type="evidence" value="ECO:0007669"/>
    <property type="project" value="UniProtKB-SubCell"/>
</dbReference>
<dbReference type="EMBL" id="PDLM01000009">
    <property type="protein sequence ID" value="RDW69261.1"/>
    <property type="molecule type" value="Genomic_DNA"/>
</dbReference>
<dbReference type="Gene3D" id="1.20.1250.20">
    <property type="entry name" value="MFS general substrate transporter like domains"/>
    <property type="match status" value="1"/>
</dbReference>
<dbReference type="SUPFAM" id="SSF103473">
    <property type="entry name" value="MFS general substrate transporter"/>
    <property type="match status" value="1"/>
</dbReference>
<evidence type="ECO:0000256" key="5">
    <source>
        <dbReference type="ARBA" id="ARBA00022989"/>
    </source>
</evidence>
<evidence type="ECO:0000256" key="6">
    <source>
        <dbReference type="ARBA" id="ARBA00023136"/>
    </source>
</evidence>
<reference evidence="9 10" key="1">
    <citation type="journal article" date="2018" name="IMA Fungus">
        <title>IMA Genome-F 9: Draft genome sequence of Annulohypoxylon stygium, Aspergillus mulundensis, Berkeleyomyces basicola (syn. Thielaviopsis basicola), Ceratocystis smalleyi, two Cercospora beticola strains, Coleophoma cylindrospora, Fusarium fracticaudum, Phialophora cf. hyalina, and Morchella septimelata.</title>
        <authorList>
            <person name="Wingfield B.D."/>
            <person name="Bills G.F."/>
            <person name="Dong Y."/>
            <person name="Huang W."/>
            <person name="Nel W.J."/>
            <person name="Swalarsk-Parry B.S."/>
            <person name="Vaghefi N."/>
            <person name="Wilken P.M."/>
            <person name="An Z."/>
            <person name="de Beer Z.W."/>
            <person name="De Vos L."/>
            <person name="Chen L."/>
            <person name="Duong T.A."/>
            <person name="Gao Y."/>
            <person name="Hammerbacher A."/>
            <person name="Kikkert J.R."/>
            <person name="Li Y."/>
            <person name="Li H."/>
            <person name="Li K."/>
            <person name="Li Q."/>
            <person name="Liu X."/>
            <person name="Ma X."/>
            <person name="Naidoo K."/>
            <person name="Pethybridge S.J."/>
            <person name="Sun J."/>
            <person name="Steenkamp E.T."/>
            <person name="van der Nest M.A."/>
            <person name="van Wyk S."/>
            <person name="Wingfield M.J."/>
            <person name="Xiong C."/>
            <person name="Yue Q."/>
            <person name="Zhang X."/>
        </authorList>
    </citation>
    <scope>NUCLEOTIDE SEQUENCE [LARGE SCALE GENOMIC DNA]</scope>
    <source>
        <strain evidence="9 10">BP6252</strain>
    </source>
</reference>
<evidence type="ECO:0000256" key="1">
    <source>
        <dbReference type="ARBA" id="ARBA00004141"/>
    </source>
</evidence>
<dbReference type="PANTHER" id="PTHR48020">
    <property type="entry name" value="PROTON MYO-INOSITOL COTRANSPORTER"/>
    <property type="match status" value="1"/>
</dbReference>
<comment type="subcellular location">
    <subcellularLocation>
        <location evidence="1">Membrane</location>
        <topology evidence="1">Multi-pass membrane protein</topology>
    </subcellularLocation>
</comment>
<dbReference type="PANTHER" id="PTHR48020:SF40">
    <property type="entry name" value="MAJOR FACILITATOR SUPERFAMILY (MFS) PROFILE DOMAIN-CONTAINING PROTEIN"/>
    <property type="match status" value="1"/>
</dbReference>
<organism evidence="9 10">
    <name type="scientific">Coleophoma cylindrospora</name>
    <dbReference type="NCBI Taxonomy" id="1849047"/>
    <lineage>
        <taxon>Eukaryota</taxon>
        <taxon>Fungi</taxon>
        <taxon>Dikarya</taxon>
        <taxon>Ascomycota</taxon>
        <taxon>Pezizomycotina</taxon>
        <taxon>Leotiomycetes</taxon>
        <taxon>Helotiales</taxon>
        <taxon>Dermateaceae</taxon>
        <taxon>Coleophoma</taxon>
    </lineage>
</organism>
<evidence type="ECO:0000259" key="8">
    <source>
        <dbReference type="PROSITE" id="PS50850"/>
    </source>
</evidence>
<dbReference type="Proteomes" id="UP000256645">
    <property type="component" value="Unassembled WGS sequence"/>
</dbReference>
<sequence length="718" mass="80485">MTASPPSSRARLTAAADVLRAGVLRTRREREDCLAPFPTVQISLRLITIRHSILDMIYLPDLFPDYLVPLVLRTATQVPVPHHRFPFKDLLKRNELGIIDSPLLWTDPEVQDDNVRKTHAAHNLADTVDEEMLVRGGRLARDEELFLTANSNHVTEAEKEALRKEKQSALWQQSKELKLILLTCCIAAIAQGWDQASLTGANLSWPCTFKLHANKICADAGTGEAETVKTRDVWIFGGVNSITYFAASSLGAWISDPLNEHFYGRRGALFIAGLFSFVGVIGSAFCSAWGTLMFCRLLVGVGMGAKASVVPIFESEIAPARIRGRLLVSWQTFTALGIFLGNAANLIVHNNWRWQTASGFIPAVTLLTLVFVCSESPRWLIKQGKYKKAYEVLLRLRNNHLLAARDLYYIHAQIQVETSLFSEREDVELQLNDWSANVDRNMYQDAFKHTSYPRRFVQLFTISRNQRAAVASLVVMAAQQMSGINIFAFLAASFLADSNFSPMKSLWLSLGFGAANFIFSPLAYWFIDTKGRRYLLLMSLFCCFPMLIATGFSFKIKDDESRIAVVATFLVLFTLAYSPGAGVVPFLYSSEIWPLLTREVGMSWACFWNFFLAGVLALTVPQLTQAMGSTGLLCMFAGLDAVAFILVWLLVPGTVEVTTLEDMNYVFGVPTRRHVQYQVREVLPWALGCGERRKPAPLYRWEKQRQRAARVIVSESSE</sequence>
<feature type="domain" description="Major facilitator superfamily (MFS) profile" evidence="8">
    <location>
        <begin position="180"/>
        <end position="655"/>
    </location>
</feature>
<dbReference type="InterPro" id="IPR005829">
    <property type="entry name" value="Sugar_transporter_CS"/>
</dbReference>
<evidence type="ECO:0000313" key="10">
    <source>
        <dbReference type="Proteomes" id="UP000256645"/>
    </source>
</evidence>
<keyword evidence="5 7" id="KW-1133">Transmembrane helix</keyword>
<feature type="transmembrane region" description="Helical" evidence="7">
    <location>
        <begin position="506"/>
        <end position="527"/>
    </location>
</feature>
<dbReference type="InterPro" id="IPR005828">
    <property type="entry name" value="MFS_sugar_transport-like"/>
</dbReference>
<evidence type="ECO:0000256" key="2">
    <source>
        <dbReference type="ARBA" id="ARBA00010992"/>
    </source>
</evidence>
<protein>
    <recommendedName>
        <fullName evidence="8">Major facilitator superfamily (MFS) profile domain-containing protein</fullName>
    </recommendedName>
</protein>
<dbReference type="PRINTS" id="PR00171">
    <property type="entry name" value="SUGRTRNSPORT"/>
</dbReference>
<dbReference type="GO" id="GO:0015798">
    <property type="term" value="P:myo-inositol transport"/>
    <property type="evidence" value="ECO:0007669"/>
    <property type="project" value="UniProtKB-ARBA"/>
</dbReference>
<evidence type="ECO:0000256" key="4">
    <source>
        <dbReference type="ARBA" id="ARBA00022692"/>
    </source>
</evidence>
<feature type="transmembrane region" description="Helical" evidence="7">
    <location>
        <begin position="626"/>
        <end position="651"/>
    </location>
</feature>
<dbReference type="STRING" id="1849047.A0A3D8R5P9"/>
<evidence type="ECO:0000256" key="7">
    <source>
        <dbReference type="SAM" id="Phobius"/>
    </source>
</evidence>
<feature type="transmembrane region" description="Helical" evidence="7">
    <location>
        <begin position="326"/>
        <end position="348"/>
    </location>
</feature>
<accession>A0A3D8R5P9</accession>
<feature type="transmembrane region" description="Helical" evidence="7">
    <location>
        <begin position="267"/>
        <end position="290"/>
    </location>
</feature>
<feature type="transmembrane region" description="Helical" evidence="7">
    <location>
        <begin position="600"/>
        <end position="620"/>
    </location>
</feature>
<feature type="transmembrane region" description="Helical" evidence="7">
    <location>
        <begin position="566"/>
        <end position="588"/>
    </location>
</feature>
<dbReference type="InterPro" id="IPR036259">
    <property type="entry name" value="MFS_trans_sf"/>
</dbReference>
<keyword evidence="4 7" id="KW-0812">Transmembrane</keyword>
<feature type="transmembrane region" description="Helical" evidence="7">
    <location>
        <begin position="468"/>
        <end position="494"/>
    </location>
</feature>
<keyword evidence="3" id="KW-0813">Transport</keyword>
<dbReference type="InterPro" id="IPR050814">
    <property type="entry name" value="Myo-inositol_Transporter"/>
</dbReference>
<evidence type="ECO:0000256" key="3">
    <source>
        <dbReference type="ARBA" id="ARBA00022448"/>
    </source>
</evidence>
<comment type="caution">
    <text evidence="9">The sequence shown here is derived from an EMBL/GenBank/DDBJ whole genome shotgun (WGS) entry which is preliminary data.</text>
</comment>
<dbReference type="Pfam" id="PF00083">
    <property type="entry name" value="Sugar_tr"/>
    <property type="match status" value="1"/>
</dbReference>
<proteinExistence type="inferred from homology"/>
<evidence type="ECO:0000313" key="9">
    <source>
        <dbReference type="EMBL" id="RDW69261.1"/>
    </source>
</evidence>